<evidence type="ECO:0000256" key="7">
    <source>
        <dbReference type="RuleBase" id="RU004020"/>
    </source>
</evidence>
<dbReference type="SUPFAM" id="SSF46785">
    <property type="entry name" value="Winged helix' DNA-binding domain"/>
    <property type="match status" value="1"/>
</dbReference>
<evidence type="ECO:0000313" key="10">
    <source>
        <dbReference type="Ensembl" id="ENSMODP00000038761.1"/>
    </source>
</evidence>
<comment type="similarity">
    <text evidence="2 7">Belongs to the HSF family.</text>
</comment>
<reference evidence="10 11" key="1">
    <citation type="journal article" date="2007" name="Nature">
        <title>Genome of the marsupial Monodelphis domestica reveals innovation in non-coding sequences.</title>
        <authorList>
            <person name="Mikkelsen T.S."/>
            <person name="Wakefield M.J."/>
            <person name="Aken B."/>
            <person name="Amemiya C.T."/>
            <person name="Chang J.L."/>
            <person name="Duke S."/>
            <person name="Garber M."/>
            <person name="Gentles A.J."/>
            <person name="Goodstadt L."/>
            <person name="Heger A."/>
            <person name="Jurka J."/>
            <person name="Kamal M."/>
            <person name="Mauceli E."/>
            <person name="Searle S.M."/>
            <person name="Sharpe T."/>
            <person name="Baker M.L."/>
            <person name="Batzer M.A."/>
            <person name="Benos P.V."/>
            <person name="Belov K."/>
            <person name="Clamp M."/>
            <person name="Cook A."/>
            <person name="Cuff J."/>
            <person name="Das R."/>
            <person name="Davidow L."/>
            <person name="Deakin J.E."/>
            <person name="Fazzari M.J."/>
            <person name="Glass J.L."/>
            <person name="Grabherr M."/>
            <person name="Greally J.M."/>
            <person name="Gu W."/>
            <person name="Hore T.A."/>
            <person name="Huttley G.A."/>
            <person name="Kleber M."/>
            <person name="Jirtle R.L."/>
            <person name="Koina E."/>
            <person name="Lee J.T."/>
            <person name="Mahony S."/>
            <person name="Marra M.A."/>
            <person name="Miller R.D."/>
            <person name="Nicholls R.D."/>
            <person name="Oda M."/>
            <person name="Papenfuss A.T."/>
            <person name="Parra Z.E."/>
            <person name="Pollock D.D."/>
            <person name="Ray D.A."/>
            <person name="Schein J.E."/>
            <person name="Speed T.P."/>
            <person name="Thompson K."/>
            <person name="VandeBerg J.L."/>
            <person name="Wade C.M."/>
            <person name="Walker J.A."/>
            <person name="Waters P.D."/>
            <person name="Webber C."/>
            <person name="Weidman J.R."/>
            <person name="Xie X."/>
            <person name="Zody M.C."/>
            <person name="Baldwin J."/>
            <person name="Abdouelleil A."/>
            <person name="Abdulkadir J."/>
            <person name="Abebe A."/>
            <person name="Abera B."/>
            <person name="Abreu J."/>
            <person name="Acer S.C."/>
            <person name="Aftuck L."/>
            <person name="Alexander A."/>
            <person name="An P."/>
            <person name="Anderson E."/>
            <person name="Anderson S."/>
            <person name="Arachi H."/>
            <person name="Azer M."/>
            <person name="Bachantsang P."/>
            <person name="Barry A."/>
            <person name="Bayul T."/>
            <person name="Berlin A."/>
            <person name="Bessette D."/>
            <person name="Bloom T."/>
            <person name="Bloom T."/>
            <person name="Boguslavskiy L."/>
            <person name="Bonnet C."/>
            <person name="Boukhgalter B."/>
            <person name="Bourzgui I."/>
            <person name="Brown A."/>
            <person name="Cahill P."/>
            <person name="Channer S."/>
            <person name="Cheshatsang Y."/>
            <person name="Chuda L."/>
            <person name="Citroen M."/>
            <person name="Collymore A."/>
            <person name="Cooke P."/>
            <person name="Costello M."/>
            <person name="D'Aco K."/>
            <person name="Daza R."/>
            <person name="De Haan G."/>
            <person name="DeGray S."/>
            <person name="DeMaso C."/>
            <person name="Dhargay N."/>
            <person name="Dooley K."/>
            <person name="Dooley E."/>
            <person name="Doricent M."/>
            <person name="Dorje P."/>
            <person name="Dorjee K."/>
            <person name="Dupes A."/>
            <person name="Elong R."/>
            <person name="Falk J."/>
            <person name="Farina A."/>
            <person name="Faro S."/>
            <person name="Ferguson D."/>
            <person name="Fisher S."/>
            <person name="Foley C.D."/>
            <person name="Franke A."/>
            <person name="Friedrich D."/>
            <person name="Gadbois L."/>
            <person name="Gearin G."/>
            <person name="Gearin C.R."/>
            <person name="Giannoukos G."/>
            <person name="Goode T."/>
            <person name="Graham J."/>
            <person name="Grandbois E."/>
            <person name="Grewal S."/>
            <person name="Gyaltsen K."/>
            <person name="Hafez N."/>
            <person name="Hagos B."/>
            <person name="Hall J."/>
            <person name="Henson C."/>
            <person name="Hollinger A."/>
            <person name="Honan T."/>
            <person name="Huard M.D."/>
            <person name="Hughes L."/>
            <person name="Hurhula B."/>
            <person name="Husby M.E."/>
            <person name="Kamat A."/>
            <person name="Kanga B."/>
            <person name="Kashin S."/>
            <person name="Khazanovich D."/>
            <person name="Kisner P."/>
            <person name="Lance K."/>
            <person name="Lara M."/>
            <person name="Lee W."/>
            <person name="Lennon N."/>
            <person name="Letendre F."/>
            <person name="LeVine R."/>
            <person name="Lipovsky A."/>
            <person name="Liu X."/>
            <person name="Liu J."/>
            <person name="Liu S."/>
            <person name="Lokyitsang T."/>
            <person name="Lokyitsang Y."/>
            <person name="Lubonja R."/>
            <person name="Lui A."/>
            <person name="MacDonald P."/>
            <person name="Magnisalis V."/>
            <person name="Maru K."/>
            <person name="Matthews C."/>
            <person name="McCusker W."/>
            <person name="McDonough S."/>
            <person name="Mehta T."/>
            <person name="Meldrim J."/>
            <person name="Meneus L."/>
            <person name="Mihai O."/>
            <person name="Mihalev A."/>
            <person name="Mihova T."/>
            <person name="Mittelman R."/>
            <person name="Mlenga V."/>
            <person name="Montmayeur A."/>
            <person name="Mulrain L."/>
            <person name="Navidi A."/>
            <person name="Naylor J."/>
            <person name="Negash T."/>
            <person name="Nguyen T."/>
            <person name="Nguyen N."/>
            <person name="Nicol R."/>
            <person name="Norbu C."/>
            <person name="Norbu N."/>
            <person name="Novod N."/>
            <person name="O'Neill B."/>
            <person name="Osman S."/>
            <person name="Markiewicz E."/>
            <person name="Oyono O.L."/>
            <person name="Patti C."/>
            <person name="Phunkhang P."/>
            <person name="Pierre F."/>
            <person name="Priest M."/>
            <person name="Raghuraman S."/>
            <person name="Rege F."/>
            <person name="Reyes R."/>
            <person name="Rise C."/>
            <person name="Rogov P."/>
            <person name="Ross K."/>
            <person name="Ryan E."/>
            <person name="Settipalli S."/>
            <person name="Shea T."/>
            <person name="Sherpa N."/>
            <person name="Shi L."/>
            <person name="Shih D."/>
            <person name="Sparrow T."/>
            <person name="Spaulding J."/>
            <person name="Stalker J."/>
            <person name="Stange-Thomann N."/>
            <person name="Stavropoulos S."/>
            <person name="Stone C."/>
            <person name="Strader C."/>
            <person name="Tesfaye S."/>
            <person name="Thomson T."/>
            <person name="Thoulutsang Y."/>
            <person name="Thoulutsang D."/>
            <person name="Topham K."/>
            <person name="Topping I."/>
            <person name="Tsamla T."/>
            <person name="Vassiliev H."/>
            <person name="Vo A."/>
            <person name="Wangchuk T."/>
            <person name="Wangdi T."/>
            <person name="Weiand M."/>
            <person name="Wilkinson J."/>
            <person name="Wilson A."/>
            <person name="Yadav S."/>
            <person name="Young G."/>
            <person name="Yu Q."/>
            <person name="Zembek L."/>
            <person name="Zhong D."/>
            <person name="Zimmer A."/>
            <person name="Zwirko Z."/>
            <person name="Jaffe D.B."/>
            <person name="Alvarez P."/>
            <person name="Brockman W."/>
            <person name="Butler J."/>
            <person name="Chin C."/>
            <person name="Gnerre S."/>
            <person name="MacCallum I."/>
            <person name="Graves J.A."/>
            <person name="Ponting C.P."/>
            <person name="Breen M."/>
            <person name="Samollow P.B."/>
            <person name="Lander E.S."/>
            <person name="Lindblad-Toh K."/>
        </authorList>
    </citation>
    <scope>NUCLEOTIDE SEQUENCE [LARGE SCALE GENOMIC DNA]</scope>
</reference>
<dbReference type="GO" id="GO:0003700">
    <property type="term" value="F:DNA-binding transcription factor activity"/>
    <property type="evidence" value="ECO:0007669"/>
    <property type="project" value="InterPro"/>
</dbReference>
<keyword evidence="3" id="KW-0805">Transcription regulation</keyword>
<dbReference type="Ensembl" id="ENSMODT00000041869.2">
    <property type="protein sequence ID" value="ENSMODP00000038761.1"/>
    <property type="gene ID" value="ENSMODG00000028107.2"/>
</dbReference>
<proteinExistence type="inferred from homology"/>
<dbReference type="AlphaFoldDB" id="K7DZ10"/>
<accession>K7DZ10</accession>
<dbReference type="FunFam" id="1.10.10.10:FF:000349">
    <property type="entry name" value="Heat shock transcription factor, Y-linked"/>
    <property type="match status" value="1"/>
</dbReference>
<comment type="subcellular location">
    <subcellularLocation>
        <location evidence="1">Nucleus</location>
    </subcellularLocation>
</comment>
<evidence type="ECO:0000256" key="6">
    <source>
        <dbReference type="ARBA" id="ARBA00023242"/>
    </source>
</evidence>
<evidence type="ECO:0000256" key="4">
    <source>
        <dbReference type="ARBA" id="ARBA00023125"/>
    </source>
</evidence>
<feature type="region of interest" description="Disordered" evidence="8">
    <location>
        <begin position="209"/>
        <end position="239"/>
    </location>
</feature>
<keyword evidence="4" id="KW-0238">DNA-binding</keyword>
<keyword evidence="5" id="KW-0804">Transcription</keyword>
<dbReference type="GO" id="GO:0005634">
    <property type="term" value="C:nucleus"/>
    <property type="evidence" value="ECO:0007669"/>
    <property type="project" value="UniProtKB-SubCell"/>
</dbReference>
<evidence type="ECO:0000256" key="8">
    <source>
        <dbReference type="SAM" id="MobiDB-lite"/>
    </source>
</evidence>
<evidence type="ECO:0000313" key="11">
    <source>
        <dbReference type="Proteomes" id="UP000002280"/>
    </source>
</evidence>
<feature type="domain" description="HSF-type DNA-binding" evidence="9">
    <location>
        <begin position="30"/>
        <end position="134"/>
    </location>
</feature>
<reference evidence="10" key="3">
    <citation type="submission" date="2025-09" db="UniProtKB">
        <authorList>
            <consortium name="Ensembl"/>
        </authorList>
    </citation>
    <scope>IDENTIFICATION</scope>
</reference>
<dbReference type="HOGENOM" id="CLU_066459_0_0_1"/>
<evidence type="ECO:0000256" key="5">
    <source>
        <dbReference type="ARBA" id="ARBA00023163"/>
    </source>
</evidence>
<dbReference type="InterPro" id="IPR036390">
    <property type="entry name" value="WH_DNA-bd_sf"/>
</dbReference>
<organism evidence="10 11">
    <name type="scientific">Monodelphis domestica</name>
    <name type="common">Gray short-tailed opossum</name>
    <dbReference type="NCBI Taxonomy" id="13616"/>
    <lineage>
        <taxon>Eukaryota</taxon>
        <taxon>Metazoa</taxon>
        <taxon>Chordata</taxon>
        <taxon>Craniata</taxon>
        <taxon>Vertebrata</taxon>
        <taxon>Euteleostomi</taxon>
        <taxon>Mammalia</taxon>
        <taxon>Metatheria</taxon>
        <taxon>Didelphimorphia</taxon>
        <taxon>Didelphidae</taxon>
        <taxon>Monodelphis</taxon>
    </lineage>
</organism>
<reference evidence="10" key="2">
    <citation type="submission" date="2025-08" db="UniProtKB">
        <authorList>
            <consortium name="Ensembl"/>
        </authorList>
    </citation>
    <scope>IDENTIFICATION</scope>
</reference>
<protein>
    <submittedName>
        <fullName evidence="10">Heat shock factor protein 3-like</fullName>
    </submittedName>
</protein>
<dbReference type="GeneID" id="103102448"/>
<keyword evidence="11" id="KW-1185">Reference proteome</keyword>
<dbReference type="Pfam" id="PF00447">
    <property type="entry name" value="HSF_DNA-bind"/>
    <property type="match status" value="1"/>
</dbReference>
<dbReference type="OrthoDB" id="6418155at2759"/>
<dbReference type="OMA" id="SFPKKLW"/>
<evidence type="ECO:0000256" key="2">
    <source>
        <dbReference type="ARBA" id="ARBA00006403"/>
    </source>
</evidence>
<dbReference type="KEGG" id="mdo:103102448"/>
<evidence type="ECO:0000259" key="9">
    <source>
        <dbReference type="SMART" id="SM00415"/>
    </source>
</evidence>
<keyword evidence="6" id="KW-0539">Nucleus</keyword>
<dbReference type="GO" id="GO:0043565">
    <property type="term" value="F:sequence-specific DNA binding"/>
    <property type="evidence" value="ECO:0007669"/>
    <property type="project" value="InterPro"/>
</dbReference>
<dbReference type="FunCoup" id="K7DZ10">
    <property type="interactions" value="18"/>
</dbReference>
<dbReference type="Gene3D" id="1.10.10.10">
    <property type="entry name" value="Winged helix-like DNA-binding domain superfamily/Winged helix DNA-binding domain"/>
    <property type="match status" value="1"/>
</dbReference>
<sequence>MNKNPSLQGKELSSHFLSLTEIGDLLCLSFPKKLWKIVESDHFKSIRWDENGDCVVIDEEFFQREVLDRKGLIRIFETSSLKSFIRQLNLYGFSKLRINVSSAHSHQGMKKVMIYRNSNFRRDCPFLIQRIKRRVGIRNRAQPNPVSPLPKRKKPRVLRRQFSFREVRMARYRKWVMAKRVKKKVLKKFGHFQKRSLKTYALQARTFENSAGHSRQIQPRVLPRKAPNSTGSSLFIPQEPAASIDPSNMGLLPPSVYQDFTSLNAQITTLMSLCNPWFAMFVAAASSMPVSEPNEQQVSSSAHPCPACNCCNGNEAPSSKTVTTQSPHSSSD</sequence>
<dbReference type="eggNOG" id="KOG0627">
    <property type="taxonomic scope" value="Eukaryota"/>
</dbReference>
<dbReference type="PANTHER" id="PTHR10015:SF336">
    <property type="entry name" value="HEAT SHOCK TRANSCRIPTION FACTOR, Y-LINKED"/>
    <property type="match status" value="1"/>
</dbReference>
<name>K7DZ10_MONDO</name>
<evidence type="ECO:0000256" key="3">
    <source>
        <dbReference type="ARBA" id="ARBA00023015"/>
    </source>
</evidence>
<dbReference type="PANTHER" id="PTHR10015">
    <property type="entry name" value="HEAT SHOCK TRANSCRIPTION FACTOR"/>
    <property type="match status" value="1"/>
</dbReference>
<dbReference type="InterPro" id="IPR000232">
    <property type="entry name" value="HSF_DNA-bd"/>
</dbReference>
<dbReference type="InterPro" id="IPR036388">
    <property type="entry name" value="WH-like_DNA-bd_sf"/>
</dbReference>
<dbReference type="STRING" id="13616.ENSMODP00000038761"/>
<dbReference type="GeneTree" id="ENSGT00940000161825"/>
<dbReference type="InParanoid" id="K7DZ10"/>
<dbReference type="Bgee" id="ENSMODG00000028107">
    <property type="expression patterns" value="Expressed in spermatocyte and 2 other cell types or tissues"/>
</dbReference>
<dbReference type="SMART" id="SM00415">
    <property type="entry name" value="HSF"/>
    <property type="match status" value="1"/>
</dbReference>
<gene>
    <name evidence="10" type="primary">LOC103102448</name>
</gene>
<evidence type="ECO:0000256" key="1">
    <source>
        <dbReference type="ARBA" id="ARBA00004123"/>
    </source>
</evidence>
<dbReference type="RefSeq" id="XP_007507329.1">
    <property type="nucleotide sequence ID" value="XM_007507267.3"/>
</dbReference>
<dbReference type="Proteomes" id="UP000002280">
    <property type="component" value="Chromosome X"/>
</dbReference>